<feature type="region of interest" description="Disordered" evidence="1">
    <location>
        <begin position="84"/>
        <end position="112"/>
    </location>
</feature>
<protein>
    <recommendedName>
        <fullName evidence="4">HTH CENPB-type domain-containing protein</fullName>
    </recommendedName>
</protein>
<reference evidence="2 3" key="1">
    <citation type="submission" date="2018-06" db="EMBL/GenBank/DDBJ databases">
        <title>Complete Genomes of Monosporascus.</title>
        <authorList>
            <person name="Robinson A.J."/>
            <person name="Natvig D.O."/>
        </authorList>
    </citation>
    <scope>NUCLEOTIDE SEQUENCE [LARGE SCALE GENOMIC DNA]</scope>
    <source>
        <strain evidence="2 3">CBS 609.92</strain>
    </source>
</reference>
<comment type="caution">
    <text evidence="2">The sequence shown here is derived from an EMBL/GenBank/DDBJ whole genome shotgun (WGS) entry which is preliminary data.</text>
</comment>
<feature type="compositionally biased region" description="Basic and acidic residues" evidence="1">
    <location>
        <begin position="95"/>
        <end position="112"/>
    </location>
</feature>
<gene>
    <name evidence="2" type="ORF">DL762_005320</name>
</gene>
<proteinExistence type="predicted"/>
<feature type="region of interest" description="Disordered" evidence="1">
    <location>
        <begin position="1"/>
        <end position="22"/>
    </location>
</feature>
<evidence type="ECO:0000313" key="2">
    <source>
        <dbReference type="EMBL" id="RYO85140.1"/>
    </source>
</evidence>
<dbReference type="EMBL" id="QJNS01000143">
    <property type="protein sequence ID" value="RYO85140.1"/>
    <property type="molecule type" value="Genomic_DNA"/>
</dbReference>
<sequence length="148" mass="16737">MPAAGREMSSRRGGKPKLTPEQIKRAENLLRQYFDSDWLRRLTFEGMIAYGSFGVTWKAKFEPRRGVGGKRTVDYSDDVLEDERAKRRRLSQSLSRDRSGGQRPGIDGEQHLLRGPVGVVSAYARLDENVVAPFKTASESPSEYEDED</sequence>
<evidence type="ECO:0000256" key="1">
    <source>
        <dbReference type="SAM" id="MobiDB-lite"/>
    </source>
</evidence>
<accession>A0ABY0H583</accession>
<evidence type="ECO:0000313" key="3">
    <source>
        <dbReference type="Proteomes" id="UP000294003"/>
    </source>
</evidence>
<organism evidence="2 3">
    <name type="scientific">Monosporascus cannonballus</name>
    <dbReference type="NCBI Taxonomy" id="155416"/>
    <lineage>
        <taxon>Eukaryota</taxon>
        <taxon>Fungi</taxon>
        <taxon>Dikarya</taxon>
        <taxon>Ascomycota</taxon>
        <taxon>Pezizomycotina</taxon>
        <taxon>Sordariomycetes</taxon>
        <taxon>Xylariomycetidae</taxon>
        <taxon>Xylariales</taxon>
        <taxon>Xylariales incertae sedis</taxon>
        <taxon>Monosporascus</taxon>
    </lineage>
</organism>
<keyword evidence="3" id="KW-1185">Reference proteome</keyword>
<evidence type="ECO:0008006" key="4">
    <source>
        <dbReference type="Google" id="ProtNLM"/>
    </source>
</evidence>
<name>A0ABY0H583_9PEZI</name>
<dbReference type="Proteomes" id="UP000294003">
    <property type="component" value="Unassembled WGS sequence"/>
</dbReference>